<accession>A0AAF0YC88</accession>
<dbReference type="RefSeq" id="XP_062628133.1">
    <property type="nucleotide sequence ID" value="XM_062772149.1"/>
</dbReference>
<feature type="domain" description="Stress-response A/B barrel" evidence="2">
    <location>
        <begin position="45"/>
        <end position="146"/>
    </location>
</feature>
<dbReference type="Pfam" id="PF07876">
    <property type="entry name" value="Dabb"/>
    <property type="match status" value="1"/>
</dbReference>
<dbReference type="AlphaFoldDB" id="A0AAF0YC88"/>
<keyword evidence="1" id="KW-0472">Membrane</keyword>
<organism evidence="3 4">
    <name type="scientific">Vanrija pseudolonga</name>
    <dbReference type="NCBI Taxonomy" id="143232"/>
    <lineage>
        <taxon>Eukaryota</taxon>
        <taxon>Fungi</taxon>
        <taxon>Dikarya</taxon>
        <taxon>Basidiomycota</taxon>
        <taxon>Agaricomycotina</taxon>
        <taxon>Tremellomycetes</taxon>
        <taxon>Trichosporonales</taxon>
        <taxon>Trichosporonaceae</taxon>
        <taxon>Vanrija</taxon>
    </lineage>
</organism>
<dbReference type="Proteomes" id="UP000827549">
    <property type="component" value="Chromosome 4"/>
</dbReference>
<dbReference type="InterPro" id="IPR013097">
    <property type="entry name" value="Dabb"/>
</dbReference>
<feature type="transmembrane region" description="Helical" evidence="1">
    <location>
        <begin position="12"/>
        <end position="33"/>
    </location>
</feature>
<gene>
    <name evidence="3" type="ORF">LOC62_04G005603</name>
</gene>
<keyword evidence="4" id="KW-1185">Reference proteome</keyword>
<dbReference type="SUPFAM" id="SSF54909">
    <property type="entry name" value="Dimeric alpha+beta barrel"/>
    <property type="match status" value="1"/>
</dbReference>
<evidence type="ECO:0000313" key="4">
    <source>
        <dbReference type="Proteomes" id="UP000827549"/>
    </source>
</evidence>
<name>A0AAF0YC88_9TREE</name>
<dbReference type="Gene3D" id="3.30.70.100">
    <property type="match status" value="1"/>
</dbReference>
<keyword evidence="1" id="KW-1133">Transmembrane helix</keyword>
<keyword evidence="1" id="KW-0812">Transmembrane</keyword>
<evidence type="ECO:0000256" key="1">
    <source>
        <dbReference type="SAM" id="Phobius"/>
    </source>
</evidence>
<dbReference type="SMART" id="SM00886">
    <property type="entry name" value="Dabb"/>
    <property type="match status" value="1"/>
</dbReference>
<reference evidence="3" key="1">
    <citation type="submission" date="2023-10" db="EMBL/GenBank/DDBJ databases">
        <authorList>
            <person name="Noh H."/>
        </authorList>
    </citation>
    <scope>NUCLEOTIDE SEQUENCE</scope>
    <source>
        <strain evidence="3">DUCC4014</strain>
    </source>
</reference>
<evidence type="ECO:0000259" key="2">
    <source>
        <dbReference type="SMART" id="SM00886"/>
    </source>
</evidence>
<sequence length="149" mass="16299">MYPTYKNQRVPPWAIGVGVLVLIALGSAVLSWTRSDAPIAAAMTVLHIVAFKVADTADLPAITRDMLALKDACVRDDGRRYIVDIRGGKQSNKEGHDGGVQVVFLVEFNNQEDCDYYIDHDPAHDAFKTFLGKTSLSGVTVLDFTPGQF</sequence>
<evidence type="ECO:0000313" key="3">
    <source>
        <dbReference type="EMBL" id="WOO82101.1"/>
    </source>
</evidence>
<dbReference type="GeneID" id="87808832"/>
<protein>
    <recommendedName>
        <fullName evidence="2">Stress-response A/B barrel domain-containing protein</fullName>
    </recommendedName>
</protein>
<dbReference type="EMBL" id="CP086717">
    <property type="protein sequence ID" value="WOO82101.1"/>
    <property type="molecule type" value="Genomic_DNA"/>
</dbReference>
<proteinExistence type="predicted"/>
<dbReference type="InterPro" id="IPR011008">
    <property type="entry name" value="Dimeric_a/b-barrel"/>
</dbReference>